<feature type="domain" description="CopC" evidence="11">
    <location>
        <begin position="25"/>
        <end position="118"/>
    </location>
</feature>
<dbReference type="InterPro" id="IPR014755">
    <property type="entry name" value="Cu-Rt/internalin_Ig-like"/>
</dbReference>
<feature type="transmembrane region" description="Helical" evidence="9">
    <location>
        <begin position="200"/>
        <end position="219"/>
    </location>
</feature>
<feature type="transmembrane region" description="Helical" evidence="9">
    <location>
        <begin position="167"/>
        <end position="188"/>
    </location>
</feature>
<keyword evidence="4" id="KW-0479">Metal-binding</keyword>
<feature type="transmembrane region" description="Helical" evidence="9">
    <location>
        <begin position="304"/>
        <end position="325"/>
    </location>
</feature>
<dbReference type="PANTHER" id="PTHR34820:SF4">
    <property type="entry name" value="INNER MEMBRANE PROTEIN YEBZ"/>
    <property type="match status" value="1"/>
</dbReference>
<feature type="signal peptide" evidence="10">
    <location>
        <begin position="1"/>
        <end position="24"/>
    </location>
</feature>
<dbReference type="SUPFAM" id="SSF81296">
    <property type="entry name" value="E set domains"/>
    <property type="match status" value="1"/>
</dbReference>
<dbReference type="Gene3D" id="2.60.40.1220">
    <property type="match status" value="1"/>
</dbReference>
<keyword evidence="14" id="KW-1185">Reference proteome</keyword>
<protein>
    <recommendedName>
        <fullName evidence="15">Copper resistance protein CopC</fullName>
    </recommendedName>
</protein>
<keyword evidence="3 9" id="KW-0812">Transmembrane</keyword>
<feature type="domain" description="Copper resistance protein D" evidence="12">
    <location>
        <begin position="340"/>
        <end position="432"/>
    </location>
</feature>
<dbReference type="PANTHER" id="PTHR34820">
    <property type="entry name" value="INNER MEMBRANE PROTEIN YEBZ"/>
    <property type="match status" value="1"/>
</dbReference>
<feature type="chain" id="PRO_5017361352" description="Copper resistance protein CopC" evidence="10">
    <location>
        <begin position="25"/>
        <end position="439"/>
    </location>
</feature>
<name>A0A398B5J3_9BACI</name>
<comment type="caution">
    <text evidence="13">The sequence shown here is derived from an EMBL/GenBank/DDBJ whole genome shotgun (WGS) entry which is preliminary data.</text>
</comment>
<sequence>MNKQGFGLFILLLLSLSFPSFTLAHSHVIQSTPGEGEVLDTLPSTVSVTFNAPIQAAFYSLEVYNAAGERVDADENVLEDNVLKNKLPSGVENGPYTLKWKVVSKDGHPTEGSLSFTVDVEPAEKPIEKEEIKQEEPTLEEKTPVVEEKIQPEKTTPEIGHTLIQSLLYGSLSLYIGVLFFHLKLLPNTVSFHINNRSKLLLWISYVGLTLSILLSLPLEARSISGSISDTLTLTTFGTVWFVEIVLLLFLLLSTWLLHKVSRKWAAALAILVLLGLMLAKSFIGHTMMASIPSAAITMNFLHLAAMSLWLGGLLAICLVLPRAIKHVTNLDERKTMYWQVLHNFSSWALILVSVLLTSGVCSSLLHIDSMDSLLTTLYGQVLLAKVVLTLVMIVFGAYHFFRIKGKKKTLGPSVLIEFGVGIIVLVLAAILTNLPTAI</sequence>
<feature type="transmembrane region" description="Helical" evidence="9">
    <location>
        <begin position="265"/>
        <end position="284"/>
    </location>
</feature>
<dbReference type="InterPro" id="IPR032694">
    <property type="entry name" value="CopC/D"/>
</dbReference>
<dbReference type="EMBL" id="QWVS01000021">
    <property type="protein sequence ID" value="RID85097.1"/>
    <property type="molecule type" value="Genomic_DNA"/>
</dbReference>
<dbReference type="InterPro" id="IPR007348">
    <property type="entry name" value="CopC_dom"/>
</dbReference>
<dbReference type="GO" id="GO:0005886">
    <property type="term" value="C:plasma membrane"/>
    <property type="evidence" value="ECO:0007669"/>
    <property type="project" value="UniProtKB-SubCell"/>
</dbReference>
<keyword evidence="6 9" id="KW-1133">Transmembrane helix</keyword>
<evidence type="ECO:0000256" key="5">
    <source>
        <dbReference type="ARBA" id="ARBA00022729"/>
    </source>
</evidence>
<evidence type="ECO:0000256" key="1">
    <source>
        <dbReference type="ARBA" id="ARBA00004651"/>
    </source>
</evidence>
<accession>A0A398B5J3</accession>
<gene>
    <name evidence="13" type="ORF">D1953_12405</name>
</gene>
<dbReference type="Pfam" id="PF04234">
    <property type="entry name" value="CopC"/>
    <property type="match status" value="1"/>
</dbReference>
<evidence type="ECO:0000256" key="7">
    <source>
        <dbReference type="ARBA" id="ARBA00023008"/>
    </source>
</evidence>
<dbReference type="GO" id="GO:0006825">
    <property type="term" value="P:copper ion transport"/>
    <property type="evidence" value="ECO:0007669"/>
    <property type="project" value="InterPro"/>
</dbReference>
<dbReference type="InterPro" id="IPR008457">
    <property type="entry name" value="Cu-R_CopD_dom"/>
</dbReference>
<keyword evidence="8 9" id="KW-0472">Membrane</keyword>
<feature type="transmembrane region" description="Helical" evidence="9">
    <location>
        <begin position="414"/>
        <end position="435"/>
    </location>
</feature>
<comment type="subcellular location">
    <subcellularLocation>
        <location evidence="1">Cell membrane</location>
        <topology evidence="1">Multi-pass membrane protein</topology>
    </subcellularLocation>
</comment>
<dbReference type="Proteomes" id="UP000266016">
    <property type="component" value="Unassembled WGS sequence"/>
</dbReference>
<keyword evidence="5 10" id="KW-0732">Signal</keyword>
<evidence type="ECO:0000313" key="13">
    <source>
        <dbReference type="EMBL" id="RID85097.1"/>
    </source>
</evidence>
<evidence type="ECO:0000259" key="11">
    <source>
        <dbReference type="Pfam" id="PF04234"/>
    </source>
</evidence>
<organism evidence="13 14">
    <name type="scientific">Peribacillus asahii</name>
    <dbReference type="NCBI Taxonomy" id="228899"/>
    <lineage>
        <taxon>Bacteria</taxon>
        <taxon>Bacillati</taxon>
        <taxon>Bacillota</taxon>
        <taxon>Bacilli</taxon>
        <taxon>Bacillales</taxon>
        <taxon>Bacillaceae</taxon>
        <taxon>Peribacillus</taxon>
    </lineage>
</organism>
<dbReference type="GO" id="GO:0046688">
    <property type="term" value="P:response to copper ion"/>
    <property type="evidence" value="ECO:0007669"/>
    <property type="project" value="InterPro"/>
</dbReference>
<reference evidence="13 14" key="1">
    <citation type="submission" date="2018-08" db="EMBL/GenBank/DDBJ databases">
        <title>Bacillus jemisoniae sp. nov., Bacillus chryseoplanitiae sp. nov., Bacillus resnikiae sp. nov., and Bacillus frankliniae sp. nov., isolated from Viking spacecraft and associated surfaces.</title>
        <authorList>
            <person name="Seuylemezian A."/>
            <person name="Vaishampayan P."/>
        </authorList>
    </citation>
    <scope>NUCLEOTIDE SEQUENCE [LARGE SCALE GENOMIC DNA]</scope>
    <source>
        <strain evidence="13 14">MA001</strain>
    </source>
</reference>
<dbReference type="GO" id="GO:0005507">
    <property type="term" value="F:copper ion binding"/>
    <property type="evidence" value="ECO:0007669"/>
    <property type="project" value="InterPro"/>
</dbReference>
<evidence type="ECO:0000256" key="2">
    <source>
        <dbReference type="ARBA" id="ARBA00022475"/>
    </source>
</evidence>
<evidence type="ECO:0008006" key="15">
    <source>
        <dbReference type="Google" id="ProtNLM"/>
    </source>
</evidence>
<evidence type="ECO:0000256" key="3">
    <source>
        <dbReference type="ARBA" id="ARBA00022692"/>
    </source>
</evidence>
<feature type="transmembrane region" description="Helical" evidence="9">
    <location>
        <begin position="378"/>
        <end position="402"/>
    </location>
</feature>
<dbReference type="GO" id="GO:0042597">
    <property type="term" value="C:periplasmic space"/>
    <property type="evidence" value="ECO:0007669"/>
    <property type="project" value="InterPro"/>
</dbReference>
<evidence type="ECO:0000256" key="10">
    <source>
        <dbReference type="SAM" id="SignalP"/>
    </source>
</evidence>
<dbReference type="Pfam" id="PF05425">
    <property type="entry name" value="CopD"/>
    <property type="match status" value="1"/>
</dbReference>
<evidence type="ECO:0000256" key="4">
    <source>
        <dbReference type="ARBA" id="ARBA00022723"/>
    </source>
</evidence>
<proteinExistence type="predicted"/>
<evidence type="ECO:0000313" key="14">
    <source>
        <dbReference type="Proteomes" id="UP000266016"/>
    </source>
</evidence>
<dbReference type="AlphaFoldDB" id="A0A398B5J3"/>
<dbReference type="InterPro" id="IPR014756">
    <property type="entry name" value="Ig_E-set"/>
</dbReference>
<evidence type="ECO:0000256" key="9">
    <source>
        <dbReference type="SAM" id="Phobius"/>
    </source>
</evidence>
<keyword evidence="7" id="KW-0186">Copper</keyword>
<keyword evidence="2" id="KW-1003">Cell membrane</keyword>
<evidence type="ECO:0000256" key="8">
    <source>
        <dbReference type="ARBA" id="ARBA00023136"/>
    </source>
</evidence>
<feature type="transmembrane region" description="Helical" evidence="9">
    <location>
        <begin position="239"/>
        <end position="258"/>
    </location>
</feature>
<dbReference type="RefSeq" id="WP_119117511.1">
    <property type="nucleotide sequence ID" value="NZ_QWVS01000021.1"/>
</dbReference>
<evidence type="ECO:0000259" key="12">
    <source>
        <dbReference type="Pfam" id="PF05425"/>
    </source>
</evidence>
<evidence type="ECO:0000256" key="6">
    <source>
        <dbReference type="ARBA" id="ARBA00022989"/>
    </source>
</evidence>
<feature type="transmembrane region" description="Helical" evidence="9">
    <location>
        <begin position="345"/>
        <end position="366"/>
    </location>
</feature>